<accession>A0A5J5EYW5</accession>
<keyword evidence="2" id="KW-1185">Reference proteome</keyword>
<evidence type="ECO:0000313" key="1">
    <source>
        <dbReference type="EMBL" id="KAA8907691.1"/>
    </source>
</evidence>
<proteinExistence type="predicted"/>
<reference evidence="1 2" key="1">
    <citation type="submission" date="2019-09" db="EMBL/GenBank/DDBJ databases">
        <title>Draft genome of the ectomycorrhizal ascomycete Sphaerosporella brunnea.</title>
        <authorList>
            <consortium name="DOE Joint Genome Institute"/>
            <person name="Benucci G.M."/>
            <person name="Marozzi G."/>
            <person name="Antonielli L."/>
            <person name="Sanchez S."/>
            <person name="Marco P."/>
            <person name="Wang X."/>
            <person name="Falini L.B."/>
            <person name="Barry K."/>
            <person name="Haridas S."/>
            <person name="Lipzen A."/>
            <person name="Labutti K."/>
            <person name="Grigoriev I.V."/>
            <person name="Murat C."/>
            <person name="Martin F."/>
            <person name="Albertini E."/>
            <person name="Donnini D."/>
            <person name="Bonito G."/>
        </authorList>
    </citation>
    <scope>NUCLEOTIDE SEQUENCE [LARGE SCALE GENOMIC DNA]</scope>
    <source>
        <strain evidence="1 2">Sb_GMNB300</strain>
    </source>
</reference>
<evidence type="ECO:0000313" key="2">
    <source>
        <dbReference type="Proteomes" id="UP000326924"/>
    </source>
</evidence>
<sequence>MSTVPISGSGYDDRINAPPDEEDQVMPAFYKKISVQCPIIQKYGDSRFKKREPKPETQFTFLGDVNYVMVLHPNRAITIKLKRSESNTGLLAASWCGEKCTRQRTSTDDPQSKRFMVLLRMVLLAVSGGSVCVEDTYTLPHSTAFARLSWSQISDCYLRHGWLGLGWIRVGSGTMG</sequence>
<protein>
    <submittedName>
        <fullName evidence="1">Uncharacterized protein</fullName>
    </submittedName>
</protein>
<organism evidence="1 2">
    <name type="scientific">Sphaerosporella brunnea</name>
    <dbReference type="NCBI Taxonomy" id="1250544"/>
    <lineage>
        <taxon>Eukaryota</taxon>
        <taxon>Fungi</taxon>
        <taxon>Dikarya</taxon>
        <taxon>Ascomycota</taxon>
        <taxon>Pezizomycotina</taxon>
        <taxon>Pezizomycetes</taxon>
        <taxon>Pezizales</taxon>
        <taxon>Pyronemataceae</taxon>
        <taxon>Sphaerosporella</taxon>
    </lineage>
</organism>
<name>A0A5J5EYW5_9PEZI</name>
<dbReference type="Proteomes" id="UP000326924">
    <property type="component" value="Unassembled WGS sequence"/>
</dbReference>
<comment type="caution">
    <text evidence="1">The sequence shown here is derived from an EMBL/GenBank/DDBJ whole genome shotgun (WGS) entry which is preliminary data.</text>
</comment>
<dbReference type="EMBL" id="VXIS01000076">
    <property type="protein sequence ID" value="KAA8907691.1"/>
    <property type="molecule type" value="Genomic_DNA"/>
</dbReference>
<dbReference type="InParanoid" id="A0A5J5EYW5"/>
<gene>
    <name evidence="1" type="ORF">FN846DRAFT_889766</name>
</gene>
<dbReference type="AlphaFoldDB" id="A0A5J5EYW5"/>